<keyword evidence="1" id="KW-0805">Transcription regulation</keyword>
<dbReference type="InterPro" id="IPR008920">
    <property type="entry name" value="TF_FadR/GntR_C"/>
</dbReference>
<evidence type="ECO:0000259" key="4">
    <source>
        <dbReference type="PROSITE" id="PS50949"/>
    </source>
</evidence>
<feature type="domain" description="HTH gntR-type" evidence="4">
    <location>
        <begin position="3"/>
        <end position="70"/>
    </location>
</feature>
<dbReference type="InterPro" id="IPR036388">
    <property type="entry name" value="WH-like_DNA-bd_sf"/>
</dbReference>
<dbReference type="SUPFAM" id="SSF46785">
    <property type="entry name" value="Winged helix' DNA-binding domain"/>
    <property type="match status" value="1"/>
</dbReference>
<dbReference type="Proteomes" id="UP000675284">
    <property type="component" value="Unassembled WGS sequence"/>
</dbReference>
<dbReference type="AlphaFoldDB" id="A0A941IBU9"/>
<dbReference type="PANTHER" id="PTHR43537:SF45">
    <property type="entry name" value="GNTR FAMILY REGULATORY PROTEIN"/>
    <property type="match status" value="1"/>
</dbReference>
<protein>
    <submittedName>
        <fullName evidence="5">GntR family transcriptional regulator</fullName>
    </submittedName>
</protein>
<dbReference type="InterPro" id="IPR011711">
    <property type="entry name" value="GntR_C"/>
</dbReference>
<dbReference type="SMART" id="SM00895">
    <property type="entry name" value="FCD"/>
    <property type="match status" value="1"/>
</dbReference>
<evidence type="ECO:0000256" key="1">
    <source>
        <dbReference type="ARBA" id="ARBA00023015"/>
    </source>
</evidence>
<accession>A0A941IBU9</accession>
<dbReference type="PANTHER" id="PTHR43537">
    <property type="entry name" value="TRANSCRIPTIONAL REGULATOR, GNTR FAMILY"/>
    <property type="match status" value="1"/>
</dbReference>
<dbReference type="SUPFAM" id="SSF48008">
    <property type="entry name" value="GntR ligand-binding domain-like"/>
    <property type="match status" value="1"/>
</dbReference>
<dbReference type="Pfam" id="PF00392">
    <property type="entry name" value="GntR"/>
    <property type="match status" value="1"/>
</dbReference>
<dbReference type="PROSITE" id="PS50949">
    <property type="entry name" value="HTH_GNTR"/>
    <property type="match status" value="1"/>
</dbReference>
<dbReference type="Gene3D" id="1.20.120.530">
    <property type="entry name" value="GntR ligand-binding domain-like"/>
    <property type="match status" value="1"/>
</dbReference>
<organism evidence="5 6">
    <name type="scientific">Virgibacillus salarius</name>
    <dbReference type="NCBI Taxonomy" id="447199"/>
    <lineage>
        <taxon>Bacteria</taxon>
        <taxon>Bacillati</taxon>
        <taxon>Bacillota</taxon>
        <taxon>Bacilli</taxon>
        <taxon>Bacillales</taxon>
        <taxon>Bacillaceae</taxon>
        <taxon>Virgibacillus</taxon>
    </lineage>
</organism>
<evidence type="ECO:0000256" key="3">
    <source>
        <dbReference type="ARBA" id="ARBA00023163"/>
    </source>
</evidence>
<keyword evidence="6" id="KW-1185">Reference proteome</keyword>
<comment type="caution">
    <text evidence="5">The sequence shown here is derived from an EMBL/GenBank/DDBJ whole genome shotgun (WGS) entry which is preliminary data.</text>
</comment>
<dbReference type="GO" id="GO:0003700">
    <property type="term" value="F:DNA-binding transcription factor activity"/>
    <property type="evidence" value="ECO:0007669"/>
    <property type="project" value="InterPro"/>
</dbReference>
<dbReference type="EMBL" id="JAGSOT010000093">
    <property type="protein sequence ID" value="MBR7798168.1"/>
    <property type="molecule type" value="Genomic_DNA"/>
</dbReference>
<keyword evidence="3" id="KW-0804">Transcription</keyword>
<gene>
    <name evidence="5" type="ORF">KCX74_19310</name>
</gene>
<dbReference type="Gene3D" id="1.10.10.10">
    <property type="entry name" value="Winged helix-like DNA-binding domain superfamily/Winged helix DNA-binding domain"/>
    <property type="match status" value="1"/>
</dbReference>
<keyword evidence="2" id="KW-0238">DNA-binding</keyword>
<evidence type="ECO:0000256" key="2">
    <source>
        <dbReference type="ARBA" id="ARBA00023125"/>
    </source>
</evidence>
<evidence type="ECO:0000313" key="5">
    <source>
        <dbReference type="EMBL" id="MBR7798168.1"/>
    </source>
</evidence>
<sequence>MRLGTKDYVYEEIKNKIICGQMEPNQDVIEESLAKELEVSRTPLRAALQQLEFEELLVRKQNGRLKVAPLSITEAREIFEIRSILEGKIARDATKHATEKDIYHLKNITLLINKAKKQGLEDDHIQYGMEFHSYLYELSGNKTAKKILLTLNNHINRYRRLGLIQTTDSTENQLDDHALILDHMIKGDAHQAELISQQHVMKSLDTAIKKMEELY</sequence>
<dbReference type="InterPro" id="IPR000524">
    <property type="entry name" value="Tscrpt_reg_HTH_GntR"/>
</dbReference>
<reference evidence="5" key="1">
    <citation type="submission" date="2021-04" db="EMBL/GenBank/DDBJ databases">
        <title>Isolation and polyphasic classification of algal microorganism.</title>
        <authorList>
            <person name="Wang S."/>
        </authorList>
    </citation>
    <scope>NUCLEOTIDE SEQUENCE</scope>
    <source>
        <strain evidence="5">720a</strain>
    </source>
</reference>
<dbReference type="SMART" id="SM00345">
    <property type="entry name" value="HTH_GNTR"/>
    <property type="match status" value="1"/>
</dbReference>
<dbReference type="RefSeq" id="WP_026682792.1">
    <property type="nucleotide sequence ID" value="NZ_BAAACY010000038.1"/>
</dbReference>
<name>A0A941IBU9_9BACI</name>
<proteinExistence type="predicted"/>
<dbReference type="InterPro" id="IPR036390">
    <property type="entry name" value="WH_DNA-bd_sf"/>
</dbReference>
<dbReference type="Pfam" id="PF07729">
    <property type="entry name" value="FCD"/>
    <property type="match status" value="1"/>
</dbReference>
<evidence type="ECO:0000313" key="6">
    <source>
        <dbReference type="Proteomes" id="UP000675284"/>
    </source>
</evidence>
<dbReference type="GO" id="GO:0003677">
    <property type="term" value="F:DNA binding"/>
    <property type="evidence" value="ECO:0007669"/>
    <property type="project" value="UniProtKB-KW"/>
</dbReference>